<feature type="compositionally biased region" description="Low complexity" evidence="1">
    <location>
        <begin position="73"/>
        <end position="102"/>
    </location>
</feature>
<gene>
    <name evidence="4" type="ORF">SAMN05877753_102487</name>
</gene>
<dbReference type="Gene3D" id="3.40.33.10">
    <property type="entry name" value="CAP"/>
    <property type="match status" value="1"/>
</dbReference>
<evidence type="ECO:0000259" key="3">
    <source>
        <dbReference type="Pfam" id="PF00188"/>
    </source>
</evidence>
<dbReference type="RefSeq" id="WP_097157668.1">
    <property type="nucleotide sequence ID" value="NZ_JBEPMQ010000001.1"/>
</dbReference>
<keyword evidence="5" id="KW-1185">Reference proteome</keyword>
<dbReference type="SUPFAM" id="SSF55797">
    <property type="entry name" value="PR-1-like"/>
    <property type="match status" value="1"/>
</dbReference>
<dbReference type="PANTHER" id="PTHR31157:SF1">
    <property type="entry name" value="SCP DOMAIN-CONTAINING PROTEIN"/>
    <property type="match status" value="1"/>
</dbReference>
<organism evidence="4 5">
    <name type="scientific">Bacillus oleivorans</name>
    <dbReference type="NCBI Taxonomy" id="1448271"/>
    <lineage>
        <taxon>Bacteria</taxon>
        <taxon>Bacillati</taxon>
        <taxon>Bacillota</taxon>
        <taxon>Bacilli</taxon>
        <taxon>Bacillales</taxon>
        <taxon>Bacillaceae</taxon>
        <taxon>Bacillus</taxon>
    </lineage>
</organism>
<reference evidence="4 5" key="1">
    <citation type="submission" date="2017-08" db="EMBL/GenBank/DDBJ databases">
        <authorList>
            <person name="de Groot N.N."/>
        </authorList>
    </citation>
    <scope>NUCLEOTIDE SEQUENCE [LARGE SCALE GENOMIC DNA]</scope>
    <source>
        <strain evidence="4 5">JC228</strain>
    </source>
</reference>
<dbReference type="OrthoDB" id="9783944at2"/>
<dbReference type="EMBL" id="OAOP01000002">
    <property type="protein sequence ID" value="SNX68358.1"/>
    <property type="molecule type" value="Genomic_DNA"/>
</dbReference>
<feature type="chain" id="PRO_5013397961" evidence="2">
    <location>
        <begin position="28"/>
        <end position="232"/>
    </location>
</feature>
<dbReference type="NCBIfam" id="TIGR02909">
    <property type="entry name" value="spore_YkwD"/>
    <property type="match status" value="1"/>
</dbReference>
<dbReference type="InterPro" id="IPR014044">
    <property type="entry name" value="CAP_dom"/>
</dbReference>
<evidence type="ECO:0000313" key="5">
    <source>
        <dbReference type="Proteomes" id="UP000219546"/>
    </source>
</evidence>
<accession>A0A285CMR4</accession>
<proteinExistence type="predicted"/>
<protein>
    <submittedName>
        <fullName evidence="4">Uncharacterized YkwD family protein</fullName>
    </submittedName>
</protein>
<feature type="signal peptide" evidence="2">
    <location>
        <begin position="1"/>
        <end position="27"/>
    </location>
</feature>
<keyword evidence="2" id="KW-0732">Signal</keyword>
<evidence type="ECO:0000256" key="1">
    <source>
        <dbReference type="SAM" id="MobiDB-lite"/>
    </source>
</evidence>
<feature type="domain" description="SCP" evidence="3">
    <location>
        <begin position="117"/>
        <end position="229"/>
    </location>
</feature>
<dbReference type="InterPro" id="IPR035940">
    <property type="entry name" value="CAP_sf"/>
</dbReference>
<evidence type="ECO:0000256" key="2">
    <source>
        <dbReference type="SAM" id="SignalP"/>
    </source>
</evidence>
<dbReference type="Pfam" id="PF00188">
    <property type="entry name" value="CAP"/>
    <property type="match status" value="1"/>
</dbReference>
<dbReference type="InterPro" id="IPR014258">
    <property type="entry name" value="CAP_domain_YkwD-like"/>
</dbReference>
<name>A0A285CMR4_9BACI</name>
<dbReference type="PANTHER" id="PTHR31157">
    <property type="entry name" value="SCP DOMAIN-CONTAINING PROTEIN"/>
    <property type="match status" value="1"/>
</dbReference>
<dbReference type="Proteomes" id="UP000219546">
    <property type="component" value="Unassembled WGS sequence"/>
</dbReference>
<dbReference type="AlphaFoldDB" id="A0A285CMR4"/>
<sequence>MKKSWIISAAAAATLIFSGAATTTADAAEVNVQSKVYTYQFNNMNQANSYIQNLLSQYGIQWNQVKWNVPTTQAPTQAQPKAQTPAPAQQPAAEQPAKQTTTNTAASVSQFEKQVVELTNQERAKAGLAPLQLDENLSKVAKAKSQDMQQKGYFDHNSPTYGSPFDMMRSFGIQYKSAGENIAMGQRSPEEVVQAWMNSAGHRANILNSSFTHIGVGYVANGNYWTQMFIGK</sequence>
<evidence type="ECO:0000313" key="4">
    <source>
        <dbReference type="EMBL" id="SNX68358.1"/>
    </source>
</evidence>
<feature type="region of interest" description="Disordered" evidence="1">
    <location>
        <begin position="73"/>
        <end position="106"/>
    </location>
</feature>
<dbReference type="CDD" id="cd05379">
    <property type="entry name" value="CAP_bacterial"/>
    <property type="match status" value="1"/>
</dbReference>